<dbReference type="SUPFAM" id="SSF52096">
    <property type="entry name" value="ClpP/crotonase"/>
    <property type="match status" value="1"/>
</dbReference>
<keyword evidence="10" id="KW-1185">Reference proteome</keyword>
<name>A0AAD9K3F1_9ANNE</name>
<evidence type="ECO:0000313" key="10">
    <source>
        <dbReference type="Proteomes" id="UP001208570"/>
    </source>
</evidence>
<dbReference type="InterPro" id="IPR052377">
    <property type="entry name" value="Mitochondrial_ECH-domain"/>
</dbReference>
<dbReference type="PANTHER" id="PTHR43602:SF1">
    <property type="entry name" value="ENOYL-COA HYDRATASE DOMAIN-CONTAINING PROTEIN 3, MITOCHONDRIAL"/>
    <property type="match status" value="1"/>
</dbReference>
<dbReference type="InterPro" id="IPR001753">
    <property type="entry name" value="Enoyl-CoA_hydra/iso"/>
</dbReference>
<dbReference type="Gene3D" id="3.90.226.10">
    <property type="entry name" value="2-enoyl-CoA Hydratase, Chain A, domain 1"/>
    <property type="match status" value="1"/>
</dbReference>
<organism evidence="9 10">
    <name type="scientific">Paralvinella palmiformis</name>
    <dbReference type="NCBI Taxonomy" id="53620"/>
    <lineage>
        <taxon>Eukaryota</taxon>
        <taxon>Metazoa</taxon>
        <taxon>Spiralia</taxon>
        <taxon>Lophotrochozoa</taxon>
        <taxon>Annelida</taxon>
        <taxon>Polychaeta</taxon>
        <taxon>Sedentaria</taxon>
        <taxon>Canalipalpata</taxon>
        <taxon>Terebellida</taxon>
        <taxon>Terebelliformia</taxon>
        <taxon>Alvinellidae</taxon>
        <taxon>Paralvinella</taxon>
    </lineage>
</organism>
<dbReference type="GO" id="GO:0005739">
    <property type="term" value="C:mitochondrion"/>
    <property type="evidence" value="ECO:0007669"/>
    <property type="project" value="UniProtKB-SubCell"/>
</dbReference>
<reference evidence="9" key="1">
    <citation type="journal article" date="2023" name="Mol. Biol. Evol.">
        <title>Third-Generation Sequencing Reveals the Adaptive Role of the Epigenome in Three Deep-Sea Polychaetes.</title>
        <authorList>
            <person name="Perez M."/>
            <person name="Aroh O."/>
            <person name="Sun Y."/>
            <person name="Lan Y."/>
            <person name="Juniper S.K."/>
            <person name="Young C.R."/>
            <person name="Angers B."/>
            <person name="Qian P.Y."/>
        </authorList>
    </citation>
    <scope>NUCLEOTIDE SEQUENCE</scope>
    <source>
        <strain evidence="9">P08H-3</strain>
    </source>
</reference>
<evidence type="ECO:0000256" key="6">
    <source>
        <dbReference type="ARBA" id="ARBA00037410"/>
    </source>
</evidence>
<evidence type="ECO:0000256" key="3">
    <source>
        <dbReference type="ARBA" id="ARBA00022946"/>
    </source>
</evidence>
<keyword evidence="8" id="KW-0472">Membrane</keyword>
<sequence length="285" mass="31391">MPETLTPVISRCSIHTSLHCNQGNDGDRLTVCQQNEGIRKITLNNPKKRNALSLAMLTNLEQDLEDVTSDLRVIIIAAEGSVFSAGHDLKEMTSDKGIKYHKEIFKKCTDVMTLIKSSVIVYIKGLLIVYIKGLLIVYIKGLLIVYIKGLLIVYIKGFATAAGCQLVASCDIAIAAESSRFATPGVSVGIFCTTPGVALARAVPRKVALEMLFSGHPISAQDALLHGLVSRIVPDDKLEEECYHYVIEAVDVIIENLRFIDCQEGIKAFIEKRKPKWTHSNKKAH</sequence>
<keyword evidence="4" id="KW-0443">Lipid metabolism</keyword>
<accession>A0AAD9K3F1</accession>
<evidence type="ECO:0000256" key="8">
    <source>
        <dbReference type="SAM" id="Phobius"/>
    </source>
</evidence>
<comment type="function">
    <text evidence="6">May play a role in fatty acid biosynthesis and insulin sensitivity.</text>
</comment>
<keyword evidence="3" id="KW-0809">Transit peptide</keyword>
<proteinExistence type="predicted"/>
<gene>
    <name evidence="9" type="ORF">LSH36_70g05008</name>
</gene>
<dbReference type="AlphaFoldDB" id="A0AAD9K3F1"/>
<keyword evidence="8" id="KW-1133">Transmembrane helix</keyword>
<evidence type="ECO:0000256" key="4">
    <source>
        <dbReference type="ARBA" id="ARBA00023098"/>
    </source>
</evidence>
<dbReference type="EMBL" id="JAODUP010000070">
    <property type="protein sequence ID" value="KAK2164027.1"/>
    <property type="molecule type" value="Genomic_DNA"/>
</dbReference>
<keyword evidence="5" id="KW-0496">Mitochondrion</keyword>
<feature type="transmembrane region" description="Helical" evidence="8">
    <location>
        <begin position="119"/>
        <end position="139"/>
    </location>
</feature>
<dbReference type="InterPro" id="IPR014748">
    <property type="entry name" value="Enoyl-CoA_hydra_C"/>
</dbReference>
<evidence type="ECO:0000256" key="5">
    <source>
        <dbReference type="ARBA" id="ARBA00023128"/>
    </source>
</evidence>
<comment type="subcellular location">
    <subcellularLocation>
        <location evidence="1">Mitochondrion</location>
    </subcellularLocation>
</comment>
<keyword evidence="2" id="KW-0276">Fatty acid metabolism</keyword>
<dbReference type="Proteomes" id="UP001208570">
    <property type="component" value="Unassembled WGS sequence"/>
</dbReference>
<evidence type="ECO:0000313" key="9">
    <source>
        <dbReference type="EMBL" id="KAK2164027.1"/>
    </source>
</evidence>
<evidence type="ECO:0000256" key="1">
    <source>
        <dbReference type="ARBA" id="ARBA00004173"/>
    </source>
</evidence>
<comment type="caution">
    <text evidence="9">The sequence shown here is derived from an EMBL/GenBank/DDBJ whole genome shotgun (WGS) entry which is preliminary data.</text>
</comment>
<dbReference type="GO" id="GO:0016836">
    <property type="term" value="F:hydro-lyase activity"/>
    <property type="evidence" value="ECO:0007669"/>
    <property type="project" value="TreeGrafter"/>
</dbReference>
<evidence type="ECO:0000256" key="2">
    <source>
        <dbReference type="ARBA" id="ARBA00022832"/>
    </source>
</evidence>
<dbReference type="Pfam" id="PF00378">
    <property type="entry name" value="ECH_1"/>
    <property type="match status" value="2"/>
</dbReference>
<dbReference type="CDD" id="cd06558">
    <property type="entry name" value="crotonase-like"/>
    <property type="match status" value="1"/>
</dbReference>
<dbReference type="Gene3D" id="1.10.12.10">
    <property type="entry name" value="Lyase 2-enoyl-coa Hydratase, Chain A, domain 2"/>
    <property type="match status" value="1"/>
</dbReference>
<dbReference type="GO" id="GO:0006631">
    <property type="term" value="P:fatty acid metabolic process"/>
    <property type="evidence" value="ECO:0007669"/>
    <property type="project" value="UniProtKB-KW"/>
</dbReference>
<protein>
    <recommendedName>
        <fullName evidence="7">Enoyl-CoA hydratase domain-containing protein 3, mitochondrial</fullName>
    </recommendedName>
</protein>
<dbReference type="PANTHER" id="PTHR43602">
    <property type="match status" value="1"/>
</dbReference>
<keyword evidence="8" id="KW-0812">Transmembrane</keyword>
<evidence type="ECO:0000256" key="7">
    <source>
        <dbReference type="ARBA" id="ARBA00040545"/>
    </source>
</evidence>
<dbReference type="InterPro" id="IPR029045">
    <property type="entry name" value="ClpP/crotonase-like_dom_sf"/>
</dbReference>